<feature type="transmembrane region" description="Helical" evidence="8">
    <location>
        <begin position="93"/>
        <end position="113"/>
    </location>
</feature>
<sequence>MDARLVPPFCVPAAHGGLHGHPASRKGAPMIGPILLALAPVALLVACGHGLRRTGFIADAFWPQAERLCYYVLLPALFADGLANARLQALPVLPLAAALVGSTALAAALLLLVRPFVRVDGAGFTSVFQGAVRFNNYVGTALAAGLFGAKGIALAAVCVAAIVPTVNLMCVLVFARYGDTRLGAAALVRQILSNPLVVACALGIAMQAGGVTFPTAVEPAVRALGVASMPLGLLCVGAALKFDAARAWLQPVCVASAFKFMAMPLITLAAGRLFGLGDAALTVALLFQALPTSSASYIMARQLGGDAPLMAGITAFQTIAAIGGDAPLMAGITAFQTIAAALAMPVVLTALASAPAFR</sequence>
<feature type="transmembrane region" description="Helical" evidence="8">
    <location>
        <begin position="330"/>
        <end position="352"/>
    </location>
</feature>
<comment type="subcellular location">
    <subcellularLocation>
        <location evidence="1">Cell membrane</location>
        <topology evidence="1">Multi-pass membrane protein</topology>
    </subcellularLocation>
</comment>
<feature type="transmembrane region" description="Helical" evidence="8">
    <location>
        <begin position="196"/>
        <end position="217"/>
    </location>
</feature>
<keyword evidence="4" id="KW-1003">Cell membrane</keyword>
<dbReference type="PANTHER" id="PTHR36838">
    <property type="entry name" value="AUXIN EFFLUX CARRIER FAMILY PROTEIN"/>
    <property type="match status" value="1"/>
</dbReference>
<protein>
    <submittedName>
        <fullName evidence="9">Transporter</fullName>
    </submittedName>
</protein>
<organism evidence="9 10">
    <name type="scientific">Burkholderia cepacia</name>
    <name type="common">Pseudomonas cepacia</name>
    <dbReference type="NCBI Taxonomy" id="292"/>
    <lineage>
        <taxon>Bacteria</taxon>
        <taxon>Pseudomonadati</taxon>
        <taxon>Pseudomonadota</taxon>
        <taxon>Betaproteobacteria</taxon>
        <taxon>Burkholderiales</taxon>
        <taxon>Burkholderiaceae</taxon>
        <taxon>Burkholderia</taxon>
        <taxon>Burkholderia cepacia complex</taxon>
    </lineage>
</organism>
<evidence type="ECO:0000256" key="2">
    <source>
        <dbReference type="ARBA" id="ARBA00010145"/>
    </source>
</evidence>
<dbReference type="EMBL" id="CP023521">
    <property type="protein sequence ID" value="ATF81465.1"/>
    <property type="molecule type" value="Genomic_DNA"/>
</dbReference>
<dbReference type="InterPro" id="IPR004776">
    <property type="entry name" value="Mem_transp_PIN-like"/>
</dbReference>
<gene>
    <name evidence="9" type="ORF">CO711_29410</name>
</gene>
<evidence type="ECO:0000313" key="9">
    <source>
        <dbReference type="EMBL" id="ATF81465.1"/>
    </source>
</evidence>
<evidence type="ECO:0000256" key="5">
    <source>
        <dbReference type="ARBA" id="ARBA00022692"/>
    </source>
</evidence>
<evidence type="ECO:0000256" key="3">
    <source>
        <dbReference type="ARBA" id="ARBA00022448"/>
    </source>
</evidence>
<keyword evidence="6 8" id="KW-1133">Transmembrane helix</keyword>
<evidence type="ECO:0000256" key="6">
    <source>
        <dbReference type="ARBA" id="ARBA00022989"/>
    </source>
</evidence>
<keyword evidence="10" id="KW-1185">Reference proteome</keyword>
<evidence type="ECO:0000256" key="1">
    <source>
        <dbReference type="ARBA" id="ARBA00004651"/>
    </source>
</evidence>
<name>A0ABM6P4C1_BURCE</name>
<keyword evidence="3" id="KW-0813">Transport</keyword>
<keyword evidence="5 8" id="KW-0812">Transmembrane</keyword>
<dbReference type="Gene3D" id="1.20.1530.20">
    <property type="match status" value="1"/>
</dbReference>
<comment type="similarity">
    <text evidence="2">Belongs to the auxin efflux carrier (TC 2.A.69) family.</text>
</comment>
<dbReference type="Proteomes" id="UP000218103">
    <property type="component" value="Chromosome 2"/>
</dbReference>
<feature type="transmembrane region" description="Helical" evidence="8">
    <location>
        <begin position="223"/>
        <end position="240"/>
    </location>
</feature>
<accession>A0ABM6P4C1</accession>
<keyword evidence="7 8" id="KW-0472">Membrane</keyword>
<feature type="transmembrane region" description="Helical" evidence="8">
    <location>
        <begin position="152"/>
        <end position="175"/>
    </location>
</feature>
<evidence type="ECO:0000313" key="10">
    <source>
        <dbReference type="Proteomes" id="UP000218103"/>
    </source>
</evidence>
<evidence type="ECO:0000256" key="4">
    <source>
        <dbReference type="ARBA" id="ARBA00022475"/>
    </source>
</evidence>
<proteinExistence type="inferred from homology"/>
<dbReference type="Pfam" id="PF03547">
    <property type="entry name" value="Mem_trans"/>
    <property type="match status" value="1"/>
</dbReference>
<dbReference type="PANTHER" id="PTHR36838:SF4">
    <property type="entry name" value="AUXIN EFFLUX CARRIER FAMILY PROTEIN"/>
    <property type="match status" value="1"/>
</dbReference>
<evidence type="ECO:0000256" key="7">
    <source>
        <dbReference type="ARBA" id="ARBA00023136"/>
    </source>
</evidence>
<dbReference type="InterPro" id="IPR038770">
    <property type="entry name" value="Na+/solute_symporter_sf"/>
</dbReference>
<feature type="transmembrane region" description="Helical" evidence="8">
    <location>
        <begin position="30"/>
        <end position="47"/>
    </location>
</feature>
<reference evidence="10" key="1">
    <citation type="submission" date="2017-09" db="EMBL/GenBank/DDBJ databases">
        <title>FDA dAtabase for Regulatory Grade micrObial Sequences (FDA-ARGOS): Supporting development and validation of Infectious Disease Dx tests.</title>
        <authorList>
            <person name="Minogue T."/>
            <person name="Wolcott M."/>
            <person name="Wasieloski L."/>
            <person name="Aguilar W."/>
            <person name="Moore D."/>
            <person name="Tallon L.J."/>
            <person name="Sadzewicz L."/>
            <person name="Ott S."/>
            <person name="Zhao X."/>
            <person name="Nagaraj S."/>
            <person name="Vavikolanu K."/>
            <person name="Aluvathingal J."/>
            <person name="Nadendla S."/>
            <person name="Sichtig H."/>
        </authorList>
    </citation>
    <scope>NUCLEOTIDE SEQUENCE [LARGE SCALE GENOMIC DNA]</scope>
    <source>
        <strain evidence="10">FDAARGOS_388</strain>
    </source>
</reference>
<evidence type="ECO:0000256" key="8">
    <source>
        <dbReference type="SAM" id="Phobius"/>
    </source>
</evidence>